<feature type="region of interest" description="Disordered" evidence="2">
    <location>
        <begin position="701"/>
        <end position="743"/>
    </location>
</feature>
<feature type="region of interest" description="Disordered" evidence="2">
    <location>
        <begin position="334"/>
        <end position="356"/>
    </location>
</feature>
<keyword evidence="6" id="KW-1185">Reference proteome</keyword>
<evidence type="ECO:0000313" key="5">
    <source>
        <dbReference type="Proteomes" id="UP000722791"/>
    </source>
</evidence>
<dbReference type="GO" id="GO:0016592">
    <property type="term" value="C:mediator complex"/>
    <property type="evidence" value="ECO:0007669"/>
    <property type="project" value="TreeGrafter"/>
</dbReference>
<feature type="compositionally biased region" description="Polar residues" evidence="2">
    <location>
        <begin position="723"/>
        <end position="734"/>
    </location>
</feature>
<feature type="region of interest" description="Disordered" evidence="2">
    <location>
        <begin position="1015"/>
        <end position="1043"/>
    </location>
</feature>
<evidence type="ECO:0000256" key="2">
    <source>
        <dbReference type="SAM" id="MobiDB-lite"/>
    </source>
</evidence>
<evidence type="ECO:0000313" key="4">
    <source>
        <dbReference type="EMBL" id="GIM17393.1"/>
    </source>
</evidence>
<feature type="region of interest" description="Disordered" evidence="2">
    <location>
        <begin position="1"/>
        <end position="24"/>
    </location>
</feature>
<feature type="region of interest" description="Disordered" evidence="2">
    <location>
        <begin position="505"/>
        <end position="550"/>
    </location>
</feature>
<reference evidence="4" key="1">
    <citation type="journal article" date="2021" name="Proc. Natl. Acad. Sci. U.S.A.">
        <title>Three genomes in the algal genus Volvox reveal the fate of a haploid sex-determining region after a transition to homothallism.</title>
        <authorList>
            <person name="Yamamoto K."/>
            <person name="Hamaji T."/>
            <person name="Kawai-Toyooka H."/>
            <person name="Matsuzaki R."/>
            <person name="Takahashi F."/>
            <person name="Nishimura Y."/>
            <person name="Kawachi M."/>
            <person name="Noguchi H."/>
            <person name="Minakuchi Y."/>
            <person name="Umen J.G."/>
            <person name="Toyoda A."/>
            <person name="Nozaki H."/>
        </authorList>
    </citation>
    <scope>NUCLEOTIDE SEQUENCE</scope>
    <source>
        <strain evidence="4">NIES-3785</strain>
        <strain evidence="3">NIES-3786</strain>
    </source>
</reference>
<name>A0A8J4M045_9CHLO</name>
<comment type="caution">
    <text evidence="4">The sequence shown here is derived from an EMBL/GenBank/DDBJ whole genome shotgun (WGS) entry which is preliminary data.</text>
</comment>
<feature type="region of interest" description="Disordered" evidence="2">
    <location>
        <begin position="818"/>
        <end position="854"/>
    </location>
</feature>
<sequence length="1106" mass="110148">MRYKRKRAAACSGSDGEDEILPSQHRKRAIDAMEGRLANLAGEVSALQSQLEDLRKLHGELAAEGDILQARLQGLPQEAALVNRPSDGHALGSRSTRGSDPGSTFHFSMLTAAEPASPGGHGSAERQHPHSKTCRTAPDARSADDQQDQLAHTHPLPVDFWDEIMMPNYHEEYPEADVAASSEGLLQVAAGSTTGSPAAGVNPNGNVAANTPAAASAISSVSRIPSSCAAAAIVPAMPGGGDGPACPPSATPSNATMAMDSIAAGVGLLPKLPPGGYPQAVAAELPMGAAGSGGEAGPVPCVVPGVDSFWWHQHQQHLQPGFMRHYMEPLPYQQQLQPSSAPPGGQRTLYPHGTPTSGAGVMPMAAAAAAAPPMAAGSLPMASPLPLRFRQSQQHQQQSLQHPLLQQQQQQQQLQSQSNPQMLGDAAARRPGRWVTWSSDSCPVDAVPLLGRGSAAAAAASGDSTPTGDHKISVGDALAAAAAGSAADDIELAAAGPWLGAPAGGGPMPASLTSAGTTTPATPRTSAATAAAPVGTFSSGGARDHSSGGGGVATVSLLSSELTGNLSFTSRFAGVVKGPLARGGKGHPGGGGPAAAAAALLHDAGMVSVAGMGMSMSMGMGGGMAALGAAGPIVSAGNIGGGVSARAGVQCLKSAPSAESVAALQEQQQAQPPRALERQQQQHLMLQIQLQEQQLQLKPPTHMKVESPNQSGGLYESAGTRGNVANASAGTSGLSHGRLPPLGGWPSGGGSSCCLAAAASTPGGTDGGVTTGDDVDGATCVGGAVTGQISIGSGRNEHTFTSSQQQHVRVWPSGSEIVEKAGGSPYTTLQPSAPGGGGGSLPDSKGSGSASEGVDDIGRMESVAATSSSIQMGVRHGKPGCGDALDGGAEHSPQTQALVRTLSCSAGGAASVAAVAAAAVLPVPGHGAPPYGHPWASLPYGSPSPYTPLPYSSPYPMPMRYSASPVGRPVMWRRMPVRPPAPSLVPQLSMPGPGGLTPLLPPPGTTPGCAPLGAQYSTGSLPPQGVASPLSGQPAPPPLPEAAADSVSTQVTNIIGPAAATAVVTAGTPALPGAASSPPLGMPNGRPPAAYNVGPQVPYNGVPISE</sequence>
<feature type="region of interest" description="Disordered" evidence="2">
    <location>
        <begin position="1071"/>
        <end position="1097"/>
    </location>
</feature>
<feature type="compositionally biased region" description="Polar residues" evidence="2">
    <location>
        <begin position="93"/>
        <end position="106"/>
    </location>
</feature>
<evidence type="ECO:0000256" key="1">
    <source>
        <dbReference type="SAM" id="Coils"/>
    </source>
</evidence>
<dbReference type="GO" id="GO:0003713">
    <property type="term" value="F:transcription coactivator activity"/>
    <property type="evidence" value="ECO:0007669"/>
    <property type="project" value="TreeGrafter"/>
</dbReference>
<dbReference type="PANTHER" id="PTHR46007">
    <property type="entry name" value="MEDIATOR OF RNA POLYMERASE II TRANSCRIPTION SUBUNIT 12"/>
    <property type="match status" value="1"/>
</dbReference>
<feature type="compositionally biased region" description="Low complexity" evidence="2">
    <location>
        <begin position="508"/>
        <end position="541"/>
    </location>
</feature>
<keyword evidence="1" id="KW-0175">Coiled coil</keyword>
<feature type="coiled-coil region" evidence="1">
    <location>
        <begin position="30"/>
        <end position="64"/>
    </location>
</feature>
<dbReference type="EMBL" id="BNCQ01000109">
    <property type="protein sequence ID" value="GIM17393.1"/>
    <property type="molecule type" value="Genomic_DNA"/>
</dbReference>
<feature type="region of interest" description="Disordered" evidence="2">
    <location>
        <begin position="84"/>
        <end position="149"/>
    </location>
</feature>
<proteinExistence type="predicted"/>
<feature type="compositionally biased region" description="Low complexity" evidence="2">
    <location>
        <begin position="334"/>
        <end position="346"/>
    </location>
</feature>
<feature type="compositionally biased region" description="Low complexity" evidence="2">
    <location>
        <begin position="391"/>
        <end position="421"/>
    </location>
</feature>
<feature type="region of interest" description="Disordered" evidence="2">
    <location>
        <begin position="389"/>
        <end position="432"/>
    </location>
</feature>
<protein>
    <submittedName>
        <fullName evidence="4">Uncharacterized protein</fullName>
    </submittedName>
</protein>
<dbReference type="InterPro" id="IPR051647">
    <property type="entry name" value="Mediator_comp_sub12"/>
</dbReference>
<dbReference type="Proteomes" id="UP000722791">
    <property type="component" value="Unassembled WGS sequence"/>
</dbReference>
<dbReference type="GO" id="GO:0045944">
    <property type="term" value="P:positive regulation of transcription by RNA polymerase II"/>
    <property type="evidence" value="ECO:0007669"/>
    <property type="project" value="TreeGrafter"/>
</dbReference>
<dbReference type="AlphaFoldDB" id="A0A8J4M045"/>
<gene>
    <name evidence="3" type="ORF">Vretifemale_20920</name>
    <name evidence="4" type="ORF">Vretimale_19926</name>
</gene>
<accession>A0A8J4M045</accession>
<evidence type="ECO:0000313" key="3">
    <source>
        <dbReference type="EMBL" id="GIL93517.1"/>
    </source>
</evidence>
<dbReference type="PANTHER" id="PTHR46007:SF12">
    <property type="entry name" value="C2H2-TYPE DOMAIN-CONTAINING PROTEIN-RELATED"/>
    <property type="match status" value="1"/>
</dbReference>
<organism evidence="4 5">
    <name type="scientific">Volvox reticuliferus</name>
    <dbReference type="NCBI Taxonomy" id="1737510"/>
    <lineage>
        <taxon>Eukaryota</taxon>
        <taxon>Viridiplantae</taxon>
        <taxon>Chlorophyta</taxon>
        <taxon>core chlorophytes</taxon>
        <taxon>Chlorophyceae</taxon>
        <taxon>CS clade</taxon>
        <taxon>Chlamydomonadales</taxon>
        <taxon>Volvocaceae</taxon>
        <taxon>Volvox</taxon>
    </lineage>
</organism>
<dbReference type="EMBL" id="BNCP01000109">
    <property type="protein sequence ID" value="GIL93517.1"/>
    <property type="molecule type" value="Genomic_DNA"/>
</dbReference>
<evidence type="ECO:0000313" key="6">
    <source>
        <dbReference type="Proteomes" id="UP000747110"/>
    </source>
</evidence>
<dbReference type="Proteomes" id="UP000747110">
    <property type="component" value="Unassembled WGS sequence"/>
</dbReference>
<dbReference type="OrthoDB" id="10544329at2759"/>